<dbReference type="PANTHER" id="PTHR17901">
    <property type="entry name" value="MAGNESIUM-DEPENDENT PHOSPHATASE 1 MDP1"/>
    <property type="match status" value="1"/>
</dbReference>
<sequence length="228" mass="25716">MVKKPSKPSMPADLSSATPPSGFSEGALPKLFVFDLDYTLWPFWVDTHVAPPLKASPTHESVKDRSGESFAFYHEVPSILSSLQSRGIKVAAASRTSAPDLGREMLRLLHVVDAEGKKKKAIDFFDFLEIYPGSKITHFNKLQQATGFKFEEMLFFDDESRNRNVESLGVTMYLVRDGVSRAELERGIKDWRKKYGHDVVDAVDARTHSISLQTCTRNFAEKHTRGMF</sequence>
<gene>
    <name evidence="2" type="ORF">QTJ16_006423</name>
</gene>
<dbReference type="InterPro" id="IPR023214">
    <property type="entry name" value="HAD_sf"/>
</dbReference>
<keyword evidence="3" id="KW-1185">Reference proteome</keyword>
<dbReference type="FunFam" id="3.40.50.1000:FF:000155">
    <property type="entry name" value="Putative magnesium dependent phosphatase"/>
    <property type="match status" value="1"/>
</dbReference>
<evidence type="ECO:0000256" key="1">
    <source>
        <dbReference type="SAM" id="MobiDB-lite"/>
    </source>
</evidence>
<evidence type="ECO:0008006" key="4">
    <source>
        <dbReference type="Google" id="ProtNLM"/>
    </source>
</evidence>
<dbReference type="NCBIfam" id="TIGR01685">
    <property type="entry name" value="MDP-1"/>
    <property type="match status" value="1"/>
</dbReference>
<dbReference type="PANTHER" id="PTHR17901:SF14">
    <property type="entry name" value="MAGNESIUM-DEPENDENT PHOSPHATASE 1"/>
    <property type="match status" value="1"/>
</dbReference>
<feature type="region of interest" description="Disordered" evidence="1">
    <location>
        <begin position="1"/>
        <end position="20"/>
    </location>
</feature>
<dbReference type="InterPro" id="IPR035679">
    <property type="entry name" value="MDP-1_euk"/>
</dbReference>
<dbReference type="EMBL" id="JAUBYV010000010">
    <property type="protein sequence ID" value="KAK2624473.1"/>
    <property type="molecule type" value="Genomic_DNA"/>
</dbReference>
<proteinExistence type="predicted"/>
<accession>A0AAD9STR4</accession>
<dbReference type="InterPro" id="IPR010033">
    <property type="entry name" value="HAD_SF_ppase_IIIC"/>
</dbReference>
<dbReference type="GO" id="GO:0003993">
    <property type="term" value="F:acid phosphatase activity"/>
    <property type="evidence" value="ECO:0007669"/>
    <property type="project" value="TreeGrafter"/>
</dbReference>
<dbReference type="InterPro" id="IPR036412">
    <property type="entry name" value="HAD-like_sf"/>
</dbReference>
<dbReference type="Pfam" id="PF12689">
    <property type="entry name" value="Acid_PPase"/>
    <property type="match status" value="1"/>
</dbReference>
<dbReference type="CDD" id="cd07501">
    <property type="entry name" value="HAD_MDP-1_like"/>
    <property type="match status" value="1"/>
</dbReference>
<dbReference type="Proteomes" id="UP001285354">
    <property type="component" value="Unassembled WGS sequence"/>
</dbReference>
<dbReference type="InterPro" id="IPR010036">
    <property type="entry name" value="MDP_1_eu_arc"/>
</dbReference>
<dbReference type="SFLD" id="SFLDS00003">
    <property type="entry name" value="Haloacid_Dehalogenase"/>
    <property type="match status" value="1"/>
</dbReference>
<evidence type="ECO:0000313" key="2">
    <source>
        <dbReference type="EMBL" id="KAK2624473.1"/>
    </source>
</evidence>
<evidence type="ECO:0000313" key="3">
    <source>
        <dbReference type="Proteomes" id="UP001285354"/>
    </source>
</evidence>
<dbReference type="SFLD" id="SFLDG01131">
    <property type="entry name" value="C1.5.2:_MDP_Like"/>
    <property type="match status" value="1"/>
</dbReference>
<dbReference type="NCBIfam" id="TIGR01681">
    <property type="entry name" value="HAD-SF-IIIC"/>
    <property type="match status" value="1"/>
</dbReference>
<dbReference type="Gene3D" id="3.40.50.1000">
    <property type="entry name" value="HAD superfamily/HAD-like"/>
    <property type="match status" value="1"/>
</dbReference>
<dbReference type="SFLD" id="SFLDG01129">
    <property type="entry name" value="C1.5:_HAD__Beta-PGM__Phosphata"/>
    <property type="match status" value="1"/>
</dbReference>
<dbReference type="SUPFAM" id="SSF56784">
    <property type="entry name" value="HAD-like"/>
    <property type="match status" value="1"/>
</dbReference>
<reference evidence="2" key="1">
    <citation type="submission" date="2023-06" db="EMBL/GenBank/DDBJ databases">
        <title>Draft genome of Marssonina rosae.</title>
        <authorList>
            <person name="Cheng Q."/>
        </authorList>
    </citation>
    <scope>NUCLEOTIDE SEQUENCE</scope>
    <source>
        <strain evidence="2">R4</strain>
    </source>
</reference>
<organism evidence="2 3">
    <name type="scientific">Diplocarpon rosae</name>
    <dbReference type="NCBI Taxonomy" id="946125"/>
    <lineage>
        <taxon>Eukaryota</taxon>
        <taxon>Fungi</taxon>
        <taxon>Dikarya</taxon>
        <taxon>Ascomycota</taxon>
        <taxon>Pezizomycotina</taxon>
        <taxon>Leotiomycetes</taxon>
        <taxon>Helotiales</taxon>
        <taxon>Drepanopezizaceae</taxon>
        <taxon>Diplocarpon</taxon>
    </lineage>
</organism>
<dbReference type="AlphaFoldDB" id="A0AAD9STR4"/>
<comment type="caution">
    <text evidence="2">The sequence shown here is derived from an EMBL/GenBank/DDBJ whole genome shotgun (WGS) entry which is preliminary data.</text>
</comment>
<name>A0AAD9STR4_9HELO</name>
<protein>
    <recommendedName>
        <fullName evidence="4">Magnesium-dependent phosphatase</fullName>
    </recommendedName>
</protein>